<protein>
    <recommendedName>
        <fullName evidence="3">Glycosyltransferase</fullName>
    </recommendedName>
</protein>
<gene>
    <name evidence="1" type="ORF">MM171A01699_0008</name>
    <name evidence="2" type="ORF">MM171B01527_0008</name>
</gene>
<evidence type="ECO:0000313" key="1">
    <source>
        <dbReference type="EMBL" id="QJA98588.1"/>
    </source>
</evidence>
<reference evidence="2" key="1">
    <citation type="submission" date="2020-03" db="EMBL/GenBank/DDBJ databases">
        <title>The deep terrestrial virosphere.</title>
        <authorList>
            <person name="Holmfeldt K."/>
            <person name="Nilsson E."/>
            <person name="Simone D."/>
            <person name="Lopez-Fernandez M."/>
            <person name="Wu X."/>
            <person name="de Brujin I."/>
            <person name="Lundin D."/>
            <person name="Andersson A."/>
            <person name="Bertilsson S."/>
            <person name="Dopson M."/>
        </authorList>
    </citation>
    <scope>NUCLEOTIDE SEQUENCE</scope>
    <source>
        <strain evidence="1">MM171A01699</strain>
        <strain evidence="2">MM171B01527</strain>
    </source>
</reference>
<dbReference type="EMBL" id="MT143755">
    <property type="protein sequence ID" value="QJB02064.1"/>
    <property type="molecule type" value="Genomic_DNA"/>
</dbReference>
<accession>A0A6M3M4K0</accession>
<organism evidence="2">
    <name type="scientific">viral metagenome</name>
    <dbReference type="NCBI Taxonomy" id="1070528"/>
    <lineage>
        <taxon>unclassified sequences</taxon>
        <taxon>metagenomes</taxon>
        <taxon>organismal metagenomes</taxon>
    </lineage>
</organism>
<name>A0A6M3M4K0_9ZZZZ</name>
<proteinExistence type="predicted"/>
<sequence length="268" mass="31786">MIKLHYPEGMAIFGDNACHDLDFEKYDPNIDRDKPTMFWLYTLDDYKTLANHTGKKYVVWHNADVLLLSGKFSNQINIVRDPSITHVCLNHCLEPELFQLGIYSMHRYIFWSDPGRYKPADILTKDCYMCSHPGRGPEYGEFIFNSLAWKYPEWKFHIFGIEPTLPVYCDNVEYYGWIPEPEMDKITKNFGLCLRYNFHDGFPQVICKALMRRQFTLTRLDYDGLTLNFRDMKELVEKFDEIDFKIENGETNKKMIPKGMINNFDFIK</sequence>
<evidence type="ECO:0000313" key="2">
    <source>
        <dbReference type="EMBL" id="QJB02064.1"/>
    </source>
</evidence>
<dbReference type="EMBL" id="MT143592">
    <property type="protein sequence ID" value="QJA98588.1"/>
    <property type="molecule type" value="Genomic_DNA"/>
</dbReference>
<evidence type="ECO:0008006" key="3">
    <source>
        <dbReference type="Google" id="ProtNLM"/>
    </source>
</evidence>
<dbReference type="AlphaFoldDB" id="A0A6M3M4K0"/>